<keyword evidence="1" id="KW-0175">Coiled coil</keyword>
<organism evidence="2">
    <name type="scientific">bioreactor metagenome</name>
    <dbReference type="NCBI Taxonomy" id="1076179"/>
    <lineage>
        <taxon>unclassified sequences</taxon>
        <taxon>metagenomes</taxon>
        <taxon>ecological metagenomes</taxon>
    </lineage>
</organism>
<comment type="caution">
    <text evidence="2">The sequence shown here is derived from an EMBL/GenBank/DDBJ whole genome shotgun (WGS) entry which is preliminary data.</text>
</comment>
<proteinExistence type="predicted"/>
<name>A0A644XFA1_9ZZZZ</name>
<evidence type="ECO:0000313" key="2">
    <source>
        <dbReference type="EMBL" id="MPM14906.1"/>
    </source>
</evidence>
<protein>
    <submittedName>
        <fullName evidence="2">Uncharacterized protein</fullName>
    </submittedName>
</protein>
<feature type="coiled-coil region" evidence="1">
    <location>
        <begin position="18"/>
        <end position="77"/>
    </location>
</feature>
<accession>A0A644XFA1</accession>
<dbReference type="EMBL" id="VSSQ01002356">
    <property type="protein sequence ID" value="MPM14906.1"/>
    <property type="molecule type" value="Genomic_DNA"/>
</dbReference>
<reference evidence="2" key="1">
    <citation type="submission" date="2019-08" db="EMBL/GenBank/DDBJ databases">
        <authorList>
            <person name="Kucharzyk K."/>
            <person name="Murdoch R.W."/>
            <person name="Higgins S."/>
            <person name="Loffler F."/>
        </authorList>
    </citation>
    <scope>NUCLEOTIDE SEQUENCE</scope>
</reference>
<evidence type="ECO:0000256" key="1">
    <source>
        <dbReference type="SAM" id="Coils"/>
    </source>
</evidence>
<gene>
    <name evidence="2" type="ORF">SDC9_61270</name>
</gene>
<sequence length="124" mass="15084">MLENEKEGAKKFDNSELLRKANIDREEYFAELDKERQREQQKIVADKEFEERKQREILDLEDQVNALISKNRFFEKEMRSLLINGDEGDNQIIEKYKDKISQNEYEIYQLRCSIDEVRYSKRPE</sequence>
<dbReference type="AlphaFoldDB" id="A0A644XFA1"/>